<name>A0AAE4BTR5_9BACT</name>
<dbReference type="Gene3D" id="3.40.50.300">
    <property type="entry name" value="P-loop containing nucleotide triphosphate hydrolases"/>
    <property type="match status" value="2"/>
</dbReference>
<reference evidence="8" key="1">
    <citation type="submission" date="2023-07" db="EMBL/GenBank/DDBJ databases">
        <title>Genomic Encyclopedia of Type Strains, Phase IV (KMG-IV): sequencing the most valuable type-strain genomes for metagenomic binning, comparative biology and taxonomic classification.</title>
        <authorList>
            <person name="Goeker M."/>
        </authorList>
    </citation>
    <scope>NUCLEOTIDE SEQUENCE</scope>
    <source>
        <strain evidence="8">DSM 26174</strain>
    </source>
</reference>
<dbReference type="EMBL" id="JAVDQD010000003">
    <property type="protein sequence ID" value="MDR6239922.1"/>
    <property type="molecule type" value="Genomic_DNA"/>
</dbReference>
<dbReference type="GO" id="GO:0003676">
    <property type="term" value="F:nucleic acid binding"/>
    <property type="evidence" value="ECO:0007669"/>
    <property type="project" value="InterPro"/>
</dbReference>
<evidence type="ECO:0000256" key="3">
    <source>
        <dbReference type="ARBA" id="ARBA00022806"/>
    </source>
</evidence>
<dbReference type="InterPro" id="IPR005580">
    <property type="entry name" value="DbpA/CsdA_RNA-bd_dom"/>
</dbReference>
<dbReference type="GO" id="GO:0005524">
    <property type="term" value="F:ATP binding"/>
    <property type="evidence" value="ECO:0007669"/>
    <property type="project" value="UniProtKB-KW"/>
</dbReference>
<sequence>MKDRNEFLKKLYSQAGIVDLNEMQKSTIKASTESDEIMLFSPTGSGKTLAFLLSLAQKLTKGKGVQSIILSPSRELALQIEAVFKSLKSEFHVVSCFGGHAFSVEKNNLKADVDLIVGTPGRLRDHMEKGTFDYSDVEMLVLDEFDKSLELGFQKDMQWIISSLYHLEFKMLVSATKMEEIPQFTGISKPKVIDFLEDESKIKISQKAIYSKPEEKSEDLLKLLLSVEQGRTLVFCNHKQAVDRLSDFLKDHLVPHDVYHGDRDQESREKALIKLRNGSINLLVVTDLAARGLDIPEIKHVMHYQLPVKEDAYIHRNGRTARMTAEGTSYLMLTEGDIPKYVKRDVERVDLDEVDLKTQYPLPEWVSIFVGRGKKDKVNKIDLVGFFCQQGGVEKASLGKIDVLDFISVVALKRGEEKTLLKNLKGKKIKKKPVRVGMIR</sequence>
<evidence type="ECO:0000256" key="5">
    <source>
        <dbReference type="ARBA" id="ARBA00038437"/>
    </source>
</evidence>
<accession>A0AAE4BTR5</accession>
<keyword evidence="2 8" id="KW-0378">Hydrolase</keyword>
<dbReference type="InterPro" id="IPR011545">
    <property type="entry name" value="DEAD/DEAH_box_helicase_dom"/>
</dbReference>
<keyword evidence="9" id="KW-1185">Reference proteome</keyword>
<dbReference type="Gene3D" id="3.30.70.330">
    <property type="match status" value="1"/>
</dbReference>
<dbReference type="PROSITE" id="PS51194">
    <property type="entry name" value="HELICASE_CTER"/>
    <property type="match status" value="1"/>
</dbReference>
<feature type="domain" description="Helicase ATP-binding" evidence="6">
    <location>
        <begin position="28"/>
        <end position="195"/>
    </location>
</feature>
<dbReference type="Pfam" id="PF00270">
    <property type="entry name" value="DEAD"/>
    <property type="match status" value="1"/>
</dbReference>
<proteinExistence type="inferred from homology"/>
<dbReference type="GO" id="GO:0003724">
    <property type="term" value="F:RNA helicase activity"/>
    <property type="evidence" value="ECO:0007669"/>
    <property type="project" value="UniProtKB-EC"/>
</dbReference>
<dbReference type="CDD" id="cd18787">
    <property type="entry name" value="SF2_C_DEAD"/>
    <property type="match status" value="1"/>
</dbReference>
<dbReference type="GO" id="GO:0016787">
    <property type="term" value="F:hydrolase activity"/>
    <property type="evidence" value="ECO:0007669"/>
    <property type="project" value="UniProtKB-KW"/>
</dbReference>
<protein>
    <submittedName>
        <fullName evidence="8">ATP-independent RNA helicase DbpA</fullName>
        <ecNumber evidence="8">3.6.4.13</ecNumber>
    </submittedName>
</protein>
<evidence type="ECO:0000256" key="1">
    <source>
        <dbReference type="ARBA" id="ARBA00022741"/>
    </source>
</evidence>
<keyword evidence="3 8" id="KW-0347">Helicase</keyword>
<keyword evidence="1" id="KW-0547">Nucleotide-binding</keyword>
<dbReference type="Proteomes" id="UP001185092">
    <property type="component" value="Unassembled WGS sequence"/>
</dbReference>
<dbReference type="PROSITE" id="PS51192">
    <property type="entry name" value="HELICASE_ATP_BIND_1"/>
    <property type="match status" value="1"/>
</dbReference>
<feature type="domain" description="Helicase C-terminal" evidence="7">
    <location>
        <begin position="219"/>
        <end position="362"/>
    </location>
</feature>
<gene>
    <name evidence="8" type="ORF">HNQ88_002970</name>
</gene>
<dbReference type="SMART" id="SM00487">
    <property type="entry name" value="DEXDc"/>
    <property type="match status" value="1"/>
</dbReference>
<keyword evidence="4" id="KW-0067">ATP-binding</keyword>
<evidence type="ECO:0000259" key="7">
    <source>
        <dbReference type="PROSITE" id="PS51194"/>
    </source>
</evidence>
<dbReference type="InterPro" id="IPR050079">
    <property type="entry name" value="DEAD_box_RNA_helicase"/>
</dbReference>
<dbReference type="AlphaFoldDB" id="A0AAE4BTR5"/>
<dbReference type="Pfam" id="PF03880">
    <property type="entry name" value="DbpA"/>
    <property type="match status" value="1"/>
</dbReference>
<evidence type="ECO:0000259" key="6">
    <source>
        <dbReference type="PROSITE" id="PS51192"/>
    </source>
</evidence>
<dbReference type="PANTHER" id="PTHR47959:SF1">
    <property type="entry name" value="ATP-DEPENDENT RNA HELICASE DBPA"/>
    <property type="match status" value="1"/>
</dbReference>
<dbReference type="InterPro" id="IPR014001">
    <property type="entry name" value="Helicase_ATP-bd"/>
</dbReference>
<evidence type="ECO:0000313" key="9">
    <source>
        <dbReference type="Proteomes" id="UP001185092"/>
    </source>
</evidence>
<evidence type="ECO:0000256" key="4">
    <source>
        <dbReference type="ARBA" id="ARBA00022840"/>
    </source>
</evidence>
<organism evidence="8 9">
    <name type="scientific">Aureibacter tunicatorum</name>
    <dbReference type="NCBI Taxonomy" id="866807"/>
    <lineage>
        <taxon>Bacteria</taxon>
        <taxon>Pseudomonadati</taxon>
        <taxon>Bacteroidota</taxon>
        <taxon>Cytophagia</taxon>
        <taxon>Cytophagales</taxon>
        <taxon>Persicobacteraceae</taxon>
        <taxon>Aureibacter</taxon>
    </lineage>
</organism>
<dbReference type="InterPro" id="IPR001650">
    <property type="entry name" value="Helicase_C-like"/>
</dbReference>
<dbReference type="RefSeq" id="WP_309939730.1">
    <property type="nucleotide sequence ID" value="NZ_AP025305.1"/>
</dbReference>
<dbReference type="PANTHER" id="PTHR47959">
    <property type="entry name" value="ATP-DEPENDENT RNA HELICASE RHLE-RELATED"/>
    <property type="match status" value="1"/>
</dbReference>
<dbReference type="InterPro" id="IPR044742">
    <property type="entry name" value="DEAD/DEAH_RhlB"/>
</dbReference>
<dbReference type="SUPFAM" id="SSF52540">
    <property type="entry name" value="P-loop containing nucleoside triphosphate hydrolases"/>
    <property type="match status" value="1"/>
</dbReference>
<dbReference type="EC" id="3.6.4.13" evidence="8"/>
<dbReference type="InterPro" id="IPR027417">
    <property type="entry name" value="P-loop_NTPase"/>
</dbReference>
<dbReference type="InterPro" id="IPR012677">
    <property type="entry name" value="Nucleotide-bd_a/b_plait_sf"/>
</dbReference>
<dbReference type="Pfam" id="PF00271">
    <property type="entry name" value="Helicase_C"/>
    <property type="match status" value="1"/>
</dbReference>
<evidence type="ECO:0000313" key="8">
    <source>
        <dbReference type="EMBL" id="MDR6239922.1"/>
    </source>
</evidence>
<dbReference type="SMART" id="SM00490">
    <property type="entry name" value="HELICc"/>
    <property type="match status" value="1"/>
</dbReference>
<dbReference type="GO" id="GO:0005829">
    <property type="term" value="C:cytosol"/>
    <property type="evidence" value="ECO:0007669"/>
    <property type="project" value="TreeGrafter"/>
</dbReference>
<comment type="caution">
    <text evidence="8">The sequence shown here is derived from an EMBL/GenBank/DDBJ whole genome shotgun (WGS) entry which is preliminary data.</text>
</comment>
<evidence type="ECO:0000256" key="2">
    <source>
        <dbReference type="ARBA" id="ARBA00022801"/>
    </source>
</evidence>
<comment type="similarity">
    <text evidence="5">Belongs to the DEAD box helicase family.</text>
</comment>
<dbReference type="CDD" id="cd00268">
    <property type="entry name" value="DEADc"/>
    <property type="match status" value="1"/>
</dbReference>